<organism evidence="2 3">
    <name type="scientific">Folsomia candida</name>
    <name type="common">Springtail</name>
    <dbReference type="NCBI Taxonomy" id="158441"/>
    <lineage>
        <taxon>Eukaryota</taxon>
        <taxon>Metazoa</taxon>
        <taxon>Ecdysozoa</taxon>
        <taxon>Arthropoda</taxon>
        <taxon>Hexapoda</taxon>
        <taxon>Collembola</taxon>
        <taxon>Entomobryomorpha</taxon>
        <taxon>Isotomoidea</taxon>
        <taxon>Isotomidae</taxon>
        <taxon>Proisotominae</taxon>
        <taxon>Folsomia</taxon>
    </lineage>
</organism>
<reference evidence="2 3" key="1">
    <citation type="submission" date="2015-12" db="EMBL/GenBank/DDBJ databases">
        <title>The genome of Folsomia candida.</title>
        <authorList>
            <person name="Faddeeva A."/>
            <person name="Derks M.F."/>
            <person name="Anvar Y."/>
            <person name="Smit S."/>
            <person name="Van Straalen N."/>
            <person name="Roelofs D."/>
        </authorList>
    </citation>
    <scope>NUCLEOTIDE SEQUENCE [LARGE SCALE GENOMIC DNA]</scope>
    <source>
        <strain evidence="2 3">VU population</strain>
        <tissue evidence="2">Whole body</tissue>
    </source>
</reference>
<evidence type="ECO:0000313" key="2">
    <source>
        <dbReference type="EMBL" id="OXA39662.1"/>
    </source>
</evidence>
<comment type="caution">
    <text evidence="2">The sequence shown here is derived from an EMBL/GenBank/DDBJ whole genome shotgun (WGS) entry which is preliminary data.</text>
</comment>
<evidence type="ECO:0000313" key="3">
    <source>
        <dbReference type="Proteomes" id="UP000198287"/>
    </source>
</evidence>
<keyword evidence="3" id="KW-1185">Reference proteome</keyword>
<accession>A0A226D250</accession>
<dbReference type="Proteomes" id="UP000198287">
    <property type="component" value="Unassembled WGS sequence"/>
</dbReference>
<gene>
    <name evidence="2" type="ORF">Fcan01_25522</name>
</gene>
<protein>
    <recommendedName>
        <fullName evidence="4">F-box domain-containing protein</fullName>
    </recommendedName>
</protein>
<evidence type="ECO:0008006" key="4">
    <source>
        <dbReference type="Google" id="ProtNLM"/>
    </source>
</evidence>
<dbReference type="EMBL" id="LNIX01000037">
    <property type="protein sequence ID" value="OXA39662.1"/>
    <property type="molecule type" value="Genomic_DNA"/>
</dbReference>
<name>A0A226D250_FOLCA</name>
<keyword evidence="1" id="KW-0175">Coiled coil</keyword>
<dbReference type="OrthoDB" id="2870744at2759"/>
<dbReference type="AlphaFoldDB" id="A0A226D250"/>
<proteinExistence type="predicted"/>
<evidence type="ECO:0000256" key="1">
    <source>
        <dbReference type="SAM" id="Coils"/>
    </source>
</evidence>
<sequence>MASTSTLAMESQPEVQTVEQIALSNPLILTQILKHAEIPLKSCRLVSQFWNEMVLSLPNTRLALALDLDPNPHEKLKRSKIPFSELCSSLVDARLVKSIICLAWTRTDSFVPKLIQLCDKFGDTVEILELSIAHETSLQSVYQVLKNSCPNLKQLRICGSYFQSSTDLIPAGEIMPVKQKLTFFKVTSTRISALLTSFIDVVINASPNLKGVTLQFGFCPNLSNSKCLESLTIALDDVGSYGIAQANDKLSDLIRNLDQVSDQLVKLKLRQVNNAGPTNLDKTTNFEKTQFRLPKMLKLQTFCNDMTDIFRCDDLLPNVVPNLKSLAIGKAFEKGKCLDEILQNICPSKKTLTNPNLKNLEIGEFHDPKLLKRLVTAFPNVEELKMYAFNKTDSRGMKSGMELGAVLKACGDWKALKHLELRLPKYPEPFGDIIKAILKEKELFNQLKTLILVTFNFCREPYDLSEDEMDLFKQLLIAMGGMDRVNITELCFTKESAESIHAFMALNEMPVYKFSVVEVVPEETEMTGMKTATRMTNNYTNRIRILTNPNPNPNPRFTGFDPLESESESLSSRFGSARIRIRTNPNPGKIGFMRSTTF</sequence>
<feature type="coiled-coil region" evidence="1">
    <location>
        <begin position="243"/>
        <end position="270"/>
    </location>
</feature>